<dbReference type="EMBL" id="QZCG01000001">
    <property type="protein sequence ID" value="RJE89436.1"/>
    <property type="molecule type" value="Genomic_DNA"/>
</dbReference>
<dbReference type="Gene3D" id="3.30.720.110">
    <property type="match status" value="1"/>
</dbReference>
<feature type="domain" description="PhnB-like" evidence="1">
    <location>
        <begin position="2"/>
        <end position="118"/>
    </location>
</feature>
<sequence length="126" mass="14066">MKALPQLMFQRDLAEVIQLWTQAFPDMTATELAAKGEPRRVSVNPAGQELILFHSPVSHEFDFTPSISIVVSCERADEVDHLAGVLGDGGKTFMPLDSYPFSPRFTWIADRFGVSWQLMQQPEGQG</sequence>
<dbReference type="InterPro" id="IPR029068">
    <property type="entry name" value="Glyas_Bleomycin-R_OHBP_Dase"/>
</dbReference>
<organism evidence="2 3">
    <name type="scientific">Paracoccus onubensis</name>
    <dbReference type="NCBI Taxonomy" id="1675788"/>
    <lineage>
        <taxon>Bacteria</taxon>
        <taxon>Pseudomonadati</taxon>
        <taxon>Pseudomonadota</taxon>
        <taxon>Alphaproteobacteria</taxon>
        <taxon>Rhodobacterales</taxon>
        <taxon>Paracoccaceae</taxon>
        <taxon>Paracoccus</taxon>
    </lineage>
</organism>
<accession>A0A418T8I3</accession>
<dbReference type="InterPro" id="IPR028973">
    <property type="entry name" value="PhnB-like"/>
</dbReference>
<comment type="caution">
    <text evidence="2">The sequence shown here is derived from an EMBL/GenBank/DDBJ whole genome shotgun (WGS) entry which is preliminary data.</text>
</comment>
<dbReference type="RefSeq" id="WP_119745376.1">
    <property type="nucleotide sequence ID" value="NZ_QZCG01000001.1"/>
</dbReference>
<dbReference type="AlphaFoldDB" id="A0A418T8I3"/>
<keyword evidence="3" id="KW-1185">Reference proteome</keyword>
<dbReference type="PANTHER" id="PTHR33990">
    <property type="entry name" value="PROTEIN YJDN-RELATED"/>
    <property type="match status" value="1"/>
</dbReference>
<protein>
    <submittedName>
        <fullName evidence="2">VOC family protein</fullName>
    </submittedName>
</protein>
<proteinExistence type="predicted"/>
<evidence type="ECO:0000313" key="2">
    <source>
        <dbReference type="EMBL" id="RJE89436.1"/>
    </source>
</evidence>
<dbReference type="PANTHER" id="PTHR33990:SF4">
    <property type="entry name" value="PHNB-LIKE DOMAIN-CONTAINING PROTEIN"/>
    <property type="match status" value="1"/>
</dbReference>
<evidence type="ECO:0000313" key="3">
    <source>
        <dbReference type="Proteomes" id="UP000284202"/>
    </source>
</evidence>
<reference evidence="3" key="1">
    <citation type="submission" date="2018-09" db="EMBL/GenBank/DDBJ databases">
        <title>Acidovorax cavernicola nov. sp. isolated from Gruta de las Maravillas (Aracena, Spain).</title>
        <authorList>
            <person name="Jurado V."/>
            <person name="Gutierrez-Patricio S."/>
            <person name="Gonzalez-Pimentel J.L."/>
            <person name="Miller A.Z."/>
            <person name="Laiz L."/>
            <person name="Saiz-Jimenez C."/>
        </authorList>
    </citation>
    <scope>NUCLEOTIDE SEQUENCE [LARGE SCALE GENOMIC DNA]</scope>
    <source>
        <strain evidence="3">1011MAR3C25</strain>
    </source>
</reference>
<dbReference type="OrthoDB" id="9806473at2"/>
<dbReference type="SUPFAM" id="SSF54593">
    <property type="entry name" value="Glyoxalase/Bleomycin resistance protein/Dihydroxybiphenyl dioxygenase"/>
    <property type="match status" value="1"/>
</dbReference>
<evidence type="ECO:0000259" key="1">
    <source>
        <dbReference type="Pfam" id="PF06983"/>
    </source>
</evidence>
<dbReference type="PIRSF" id="PIRSF021700">
    <property type="entry name" value="3_dmu_93_MTrfase"/>
    <property type="match status" value="1"/>
</dbReference>
<dbReference type="Proteomes" id="UP000284202">
    <property type="component" value="Unassembled WGS sequence"/>
</dbReference>
<name>A0A418T8I3_9RHOB</name>
<gene>
    <name evidence="2" type="ORF">D3P04_02060</name>
</gene>
<dbReference type="InterPro" id="IPR009725">
    <property type="entry name" value="3_dmu_93_MTrfase"/>
</dbReference>
<dbReference type="Pfam" id="PF06983">
    <property type="entry name" value="3-dmu-9_3-mt"/>
    <property type="match status" value="1"/>
</dbReference>